<dbReference type="Gene3D" id="1.20.1250.20">
    <property type="entry name" value="MFS general substrate transporter like domains"/>
    <property type="match status" value="2"/>
</dbReference>
<organism evidence="6 7">
    <name type="scientific">Aspergillus coremiiformis</name>
    <dbReference type="NCBI Taxonomy" id="138285"/>
    <lineage>
        <taxon>Eukaryota</taxon>
        <taxon>Fungi</taxon>
        <taxon>Dikarya</taxon>
        <taxon>Ascomycota</taxon>
        <taxon>Pezizomycotina</taxon>
        <taxon>Eurotiomycetes</taxon>
        <taxon>Eurotiomycetidae</taxon>
        <taxon>Eurotiales</taxon>
        <taxon>Aspergillaceae</taxon>
        <taxon>Aspergillus</taxon>
        <taxon>Aspergillus subgen. Circumdati</taxon>
    </lineage>
</organism>
<comment type="subcellular location">
    <subcellularLocation>
        <location evidence="1">Membrane</location>
        <topology evidence="1">Multi-pass membrane protein</topology>
    </subcellularLocation>
</comment>
<feature type="transmembrane region" description="Helical" evidence="4">
    <location>
        <begin position="102"/>
        <end position="122"/>
    </location>
</feature>
<dbReference type="InterPro" id="IPR036259">
    <property type="entry name" value="MFS_trans_sf"/>
</dbReference>
<feature type="domain" description="Major facilitator superfamily (MFS) profile" evidence="5">
    <location>
        <begin position="34"/>
        <end position="426"/>
    </location>
</feature>
<feature type="transmembrane region" description="Helical" evidence="4">
    <location>
        <begin position="368"/>
        <end position="385"/>
    </location>
</feature>
<dbReference type="SUPFAM" id="SSF103473">
    <property type="entry name" value="MFS general substrate transporter"/>
    <property type="match status" value="1"/>
</dbReference>
<evidence type="ECO:0000313" key="7">
    <source>
        <dbReference type="Proteomes" id="UP000327118"/>
    </source>
</evidence>
<feature type="transmembrane region" description="Helical" evidence="4">
    <location>
        <begin position="326"/>
        <end position="347"/>
    </location>
</feature>
<feature type="transmembrane region" description="Helical" evidence="4">
    <location>
        <begin position="30"/>
        <end position="53"/>
    </location>
</feature>
<reference evidence="7" key="1">
    <citation type="submission" date="2019-04" db="EMBL/GenBank/DDBJ databases">
        <title>Friends and foes A comparative genomics studyof 23 Aspergillus species from section Flavi.</title>
        <authorList>
            <consortium name="DOE Joint Genome Institute"/>
            <person name="Kjaerbolling I."/>
            <person name="Vesth T."/>
            <person name="Frisvad J.C."/>
            <person name="Nybo J.L."/>
            <person name="Theobald S."/>
            <person name="Kildgaard S."/>
            <person name="Isbrandt T."/>
            <person name="Kuo A."/>
            <person name="Sato A."/>
            <person name="Lyhne E.K."/>
            <person name="Kogle M.E."/>
            <person name="Wiebenga A."/>
            <person name="Kun R.S."/>
            <person name="Lubbers R.J."/>
            <person name="Makela M.R."/>
            <person name="Barry K."/>
            <person name="Chovatia M."/>
            <person name="Clum A."/>
            <person name="Daum C."/>
            <person name="Haridas S."/>
            <person name="He G."/>
            <person name="LaButti K."/>
            <person name="Lipzen A."/>
            <person name="Mondo S."/>
            <person name="Riley R."/>
            <person name="Salamov A."/>
            <person name="Simmons B.A."/>
            <person name="Magnuson J.K."/>
            <person name="Henrissat B."/>
            <person name="Mortensen U.H."/>
            <person name="Larsen T.O."/>
            <person name="Devries R.P."/>
            <person name="Grigoriev I.V."/>
            <person name="Machida M."/>
            <person name="Baker S.E."/>
            <person name="Andersen M.R."/>
        </authorList>
    </citation>
    <scope>NUCLEOTIDE SEQUENCE [LARGE SCALE GENOMIC DNA]</scope>
    <source>
        <strain evidence="7">CBS 553.77</strain>
    </source>
</reference>
<dbReference type="InterPro" id="IPR050327">
    <property type="entry name" value="Proton-linked_MCT"/>
</dbReference>
<dbReference type="PANTHER" id="PTHR11360:SF252">
    <property type="entry name" value="MAJOR FACILITATOR SUPERFAMILY (MFS) PROFILE DOMAIN-CONTAINING PROTEIN-RELATED"/>
    <property type="match status" value="1"/>
</dbReference>
<dbReference type="Pfam" id="PF07690">
    <property type="entry name" value="MFS_1"/>
    <property type="match status" value="1"/>
</dbReference>
<feature type="transmembrane region" description="Helical" evidence="4">
    <location>
        <begin position="128"/>
        <end position="150"/>
    </location>
</feature>
<proteinExistence type="inferred from homology"/>
<dbReference type="GO" id="GO:0022857">
    <property type="term" value="F:transmembrane transporter activity"/>
    <property type="evidence" value="ECO:0007669"/>
    <property type="project" value="InterPro"/>
</dbReference>
<dbReference type="EMBL" id="ML739306">
    <property type="protein sequence ID" value="KAE8349444.1"/>
    <property type="molecule type" value="Genomic_DNA"/>
</dbReference>
<keyword evidence="4" id="KW-1133">Transmembrane helix</keyword>
<protein>
    <submittedName>
        <fullName evidence="6">Putative MFS monocarboxylate transporter</fullName>
    </submittedName>
</protein>
<feature type="transmembrane region" description="Helical" evidence="4">
    <location>
        <begin position="236"/>
        <end position="259"/>
    </location>
</feature>
<dbReference type="InterPro" id="IPR011701">
    <property type="entry name" value="MFS"/>
</dbReference>
<evidence type="ECO:0000256" key="3">
    <source>
        <dbReference type="SAM" id="MobiDB-lite"/>
    </source>
</evidence>
<evidence type="ECO:0000256" key="2">
    <source>
        <dbReference type="ARBA" id="ARBA00006727"/>
    </source>
</evidence>
<dbReference type="InterPro" id="IPR020846">
    <property type="entry name" value="MFS_dom"/>
</dbReference>
<keyword evidence="7" id="KW-1185">Reference proteome</keyword>
<dbReference type="GO" id="GO:0016020">
    <property type="term" value="C:membrane"/>
    <property type="evidence" value="ECO:0007669"/>
    <property type="project" value="UniProtKB-SubCell"/>
</dbReference>
<gene>
    <name evidence="6" type="ORF">BDV28DRAFT_141229</name>
</gene>
<comment type="similarity">
    <text evidence="2">Belongs to the major facilitator superfamily. Monocarboxylate porter (TC 2.A.1.13) family.</text>
</comment>
<accession>A0A5N6YVD5</accession>
<dbReference type="PROSITE" id="PS50850">
    <property type="entry name" value="MFS"/>
    <property type="match status" value="1"/>
</dbReference>
<dbReference type="OrthoDB" id="6509908at2759"/>
<feature type="transmembrane region" description="Helical" evidence="4">
    <location>
        <begin position="195"/>
        <end position="215"/>
    </location>
</feature>
<evidence type="ECO:0000259" key="5">
    <source>
        <dbReference type="PROSITE" id="PS50850"/>
    </source>
</evidence>
<dbReference type="PANTHER" id="PTHR11360">
    <property type="entry name" value="MONOCARBOXYLATE TRANSPORTER"/>
    <property type="match status" value="1"/>
</dbReference>
<sequence length="428" mass="46029">MDTGSEEHKQPPSQEPLTPSPAPEPPNGGLAAWSGVFASFLLFITTWGFSTAFGAFQSYYEHDLLRTNSPSSIAWVGTVQAFFLISSGVIAGPLFDRGYLHHLMIIGCFLTTFGLMMLSLSTQFYQVFLAQGVCAGLGSGLIYVPALSLVSTRFTTRRGIAIGLVTSGASVGGVLFPIIFIRLQPRIGFPWTVRTMGFIQLACSCVAVPLLMATTKARKNPPRQLIHWAAMKEWHFNAYGIANFLMFMAYFIPLFFVPAFATNAIHTSNDLSFYLISALNAGSAIGRIGSSLLTYRISPSYILLASVIASAVLLFGWIGVHSLASFIVFCLLFGIFSGVLISANPLVIAHPVVSPHPSVIGTRMGMQWFATSIGVLIGAPIGGVLEGHGGSDGFLGMQVFCGAIMTLAAAFLLVPMMAVWKYDRTQKP</sequence>
<feature type="region of interest" description="Disordered" evidence="3">
    <location>
        <begin position="1"/>
        <end position="25"/>
    </location>
</feature>
<evidence type="ECO:0000313" key="6">
    <source>
        <dbReference type="EMBL" id="KAE8349444.1"/>
    </source>
</evidence>
<name>A0A5N6YVD5_9EURO</name>
<feature type="transmembrane region" description="Helical" evidence="4">
    <location>
        <begin position="301"/>
        <end position="320"/>
    </location>
</feature>
<evidence type="ECO:0000256" key="1">
    <source>
        <dbReference type="ARBA" id="ARBA00004141"/>
    </source>
</evidence>
<feature type="transmembrane region" description="Helical" evidence="4">
    <location>
        <begin position="271"/>
        <end position="289"/>
    </location>
</feature>
<keyword evidence="4" id="KW-0472">Membrane</keyword>
<feature type="transmembrane region" description="Helical" evidence="4">
    <location>
        <begin position="162"/>
        <end position="183"/>
    </location>
</feature>
<feature type="transmembrane region" description="Helical" evidence="4">
    <location>
        <begin position="397"/>
        <end position="420"/>
    </location>
</feature>
<keyword evidence="4" id="KW-0812">Transmembrane</keyword>
<evidence type="ECO:0000256" key="4">
    <source>
        <dbReference type="SAM" id="Phobius"/>
    </source>
</evidence>
<dbReference type="AlphaFoldDB" id="A0A5N6YVD5"/>
<feature type="transmembrane region" description="Helical" evidence="4">
    <location>
        <begin position="73"/>
        <end position="95"/>
    </location>
</feature>
<dbReference type="Proteomes" id="UP000327118">
    <property type="component" value="Unassembled WGS sequence"/>
</dbReference>
<feature type="compositionally biased region" description="Basic and acidic residues" evidence="3">
    <location>
        <begin position="1"/>
        <end position="10"/>
    </location>
</feature>